<dbReference type="InterPro" id="IPR001736">
    <property type="entry name" value="PLipase_D/transphosphatidylase"/>
</dbReference>
<dbReference type="GO" id="GO:0016042">
    <property type="term" value="P:lipid catabolic process"/>
    <property type="evidence" value="ECO:0007669"/>
    <property type="project" value="UniProtKB-KW"/>
</dbReference>
<evidence type="ECO:0000259" key="8">
    <source>
        <dbReference type="PROSITE" id="PS50035"/>
    </source>
</evidence>
<dbReference type="SUPFAM" id="SSF48452">
    <property type="entry name" value="TPR-like"/>
    <property type="match status" value="1"/>
</dbReference>
<evidence type="ECO:0000256" key="2">
    <source>
        <dbReference type="ARBA" id="ARBA00008664"/>
    </source>
</evidence>
<sequence length="425" mass="50000">MDSEVLFNNIKPKIREELKKSRTSVYLAVAWLTDDELFSDLIQLSNKGIGIKIILNDDEINRKSGLNFSQLYQNGGLIYFVDSLINLMHNKFCIIDEKVTINGSFNWTRKASNNLENITVIRDEIISKQFLVQFNELTKTTYQSLEYLNLENSENLKIQLDKDLSYDELILRAEKRKENESYIMAIHDYRNALKINNEDKNILFDLAYCQSEVGDNKATIENYSEYLEHYPNSSAAYNNRGVAYDKLKEVNKAIEDYSSAILIDEKLLYYENRAISFSSFLPDNGNIYLVQENINENESNYSLIDFLKKQGENAIQDYLTILKKFQDIDRKHYYRKIAEISCIISEYEMSIEYYSRAMAGKEEDHSDYSRRAFLYLITDNFEKALFDINKALSYDPNNSTYKELLKEIKHEKLKPKNWFKKNNVW</sequence>
<dbReference type="PANTHER" id="PTHR43856">
    <property type="entry name" value="CARDIOLIPIN HYDROLASE"/>
    <property type="match status" value="1"/>
</dbReference>
<name>A0A2S5AE97_9FLAO</name>
<gene>
    <name evidence="9" type="ORF">C3L50_03745</name>
</gene>
<feature type="repeat" description="TPR" evidence="7">
    <location>
        <begin position="365"/>
        <end position="398"/>
    </location>
</feature>
<organism evidence="9 10">
    <name type="scientific">Flavobacterium alvei</name>
    <dbReference type="NCBI Taxonomy" id="2080416"/>
    <lineage>
        <taxon>Bacteria</taxon>
        <taxon>Pseudomonadati</taxon>
        <taxon>Bacteroidota</taxon>
        <taxon>Flavobacteriia</taxon>
        <taxon>Flavobacteriales</taxon>
        <taxon>Flavobacteriaceae</taxon>
        <taxon>Flavobacterium</taxon>
    </lineage>
</organism>
<dbReference type="GO" id="GO:0016891">
    <property type="term" value="F:RNA endonuclease activity producing 5'-phosphomonoesters, hydrolytic mechanism"/>
    <property type="evidence" value="ECO:0007669"/>
    <property type="project" value="TreeGrafter"/>
</dbReference>
<dbReference type="GO" id="GO:0006793">
    <property type="term" value="P:phosphorus metabolic process"/>
    <property type="evidence" value="ECO:0007669"/>
    <property type="project" value="UniProtKB-ARBA"/>
</dbReference>
<keyword evidence="6" id="KW-0443">Lipid metabolism</keyword>
<dbReference type="InterPro" id="IPR025202">
    <property type="entry name" value="PLD-like_dom"/>
</dbReference>
<comment type="similarity">
    <text evidence="2">Belongs to the phospholipase D family.</text>
</comment>
<dbReference type="InterPro" id="IPR051406">
    <property type="entry name" value="PLD_domain"/>
</dbReference>
<keyword evidence="10" id="KW-1185">Reference proteome</keyword>
<evidence type="ECO:0000313" key="9">
    <source>
        <dbReference type="EMBL" id="POY40619.1"/>
    </source>
</evidence>
<feature type="repeat" description="TPR" evidence="7">
    <location>
        <begin position="234"/>
        <end position="267"/>
    </location>
</feature>
<evidence type="ECO:0000256" key="5">
    <source>
        <dbReference type="ARBA" id="ARBA00022963"/>
    </source>
</evidence>
<protein>
    <recommendedName>
        <fullName evidence="3">phospholipase D</fullName>
        <ecNumber evidence="3">3.1.4.4</ecNumber>
    </recommendedName>
</protein>
<dbReference type="Proteomes" id="UP000237310">
    <property type="component" value="Unassembled WGS sequence"/>
</dbReference>
<reference evidence="9 10" key="1">
    <citation type="submission" date="2018-01" db="EMBL/GenBank/DDBJ databases">
        <authorList>
            <person name="Gaut B.S."/>
            <person name="Morton B.R."/>
            <person name="Clegg M.T."/>
            <person name="Duvall M.R."/>
        </authorList>
    </citation>
    <scope>NUCLEOTIDE SEQUENCE [LARGE SCALE GENOMIC DNA]</scope>
    <source>
        <strain evidence="9 10">HR-AY</strain>
    </source>
</reference>
<dbReference type="OrthoDB" id="9762009at2"/>
<dbReference type="PROSITE" id="PS50005">
    <property type="entry name" value="TPR"/>
    <property type="match status" value="2"/>
</dbReference>
<dbReference type="EC" id="3.1.4.4" evidence="3"/>
<dbReference type="Pfam" id="PF13091">
    <property type="entry name" value="PLDc_2"/>
    <property type="match status" value="1"/>
</dbReference>
<evidence type="ECO:0000256" key="4">
    <source>
        <dbReference type="ARBA" id="ARBA00022801"/>
    </source>
</evidence>
<evidence type="ECO:0000256" key="1">
    <source>
        <dbReference type="ARBA" id="ARBA00000798"/>
    </source>
</evidence>
<evidence type="ECO:0000256" key="6">
    <source>
        <dbReference type="ARBA" id="ARBA00023098"/>
    </source>
</evidence>
<dbReference type="Pfam" id="PF00515">
    <property type="entry name" value="TPR_1"/>
    <property type="match status" value="1"/>
</dbReference>
<dbReference type="Gene3D" id="1.25.40.10">
    <property type="entry name" value="Tetratricopeptide repeat domain"/>
    <property type="match status" value="2"/>
</dbReference>
<dbReference type="PANTHER" id="PTHR43856:SF1">
    <property type="entry name" value="MITOCHONDRIAL CARDIOLIPIN HYDROLASE"/>
    <property type="match status" value="1"/>
</dbReference>
<dbReference type="CDD" id="cd09174">
    <property type="entry name" value="PLDc_Nuc_like_unchar2"/>
    <property type="match status" value="1"/>
</dbReference>
<dbReference type="SMART" id="SM00028">
    <property type="entry name" value="TPR"/>
    <property type="match status" value="4"/>
</dbReference>
<dbReference type="RefSeq" id="WP_103804805.1">
    <property type="nucleotide sequence ID" value="NZ_PQVG01000002.1"/>
</dbReference>
<comment type="catalytic activity">
    <reaction evidence="1">
        <text>a 1,2-diacyl-sn-glycero-3-phosphocholine + H2O = a 1,2-diacyl-sn-glycero-3-phosphate + choline + H(+)</text>
        <dbReference type="Rhea" id="RHEA:14445"/>
        <dbReference type="ChEBI" id="CHEBI:15354"/>
        <dbReference type="ChEBI" id="CHEBI:15377"/>
        <dbReference type="ChEBI" id="CHEBI:15378"/>
        <dbReference type="ChEBI" id="CHEBI:57643"/>
        <dbReference type="ChEBI" id="CHEBI:58608"/>
        <dbReference type="EC" id="3.1.4.4"/>
    </reaction>
</comment>
<accession>A0A2S5AE97</accession>
<dbReference type="AlphaFoldDB" id="A0A2S5AE97"/>
<keyword evidence="7" id="KW-0802">TPR repeat</keyword>
<evidence type="ECO:0000313" key="10">
    <source>
        <dbReference type="Proteomes" id="UP000237310"/>
    </source>
</evidence>
<evidence type="ECO:0000256" key="3">
    <source>
        <dbReference type="ARBA" id="ARBA00012027"/>
    </source>
</evidence>
<dbReference type="SUPFAM" id="SSF56024">
    <property type="entry name" value="Phospholipase D/nuclease"/>
    <property type="match status" value="1"/>
</dbReference>
<dbReference type="PROSITE" id="PS50035">
    <property type="entry name" value="PLD"/>
    <property type="match status" value="1"/>
</dbReference>
<dbReference type="GO" id="GO:0004630">
    <property type="term" value="F:phospholipase D activity"/>
    <property type="evidence" value="ECO:0007669"/>
    <property type="project" value="UniProtKB-EC"/>
</dbReference>
<feature type="domain" description="PLD phosphodiesterase" evidence="8">
    <location>
        <begin position="84"/>
        <end position="111"/>
    </location>
</feature>
<proteinExistence type="inferred from homology"/>
<keyword evidence="5" id="KW-0442">Lipid degradation</keyword>
<keyword evidence="4" id="KW-0378">Hydrolase</keyword>
<dbReference type="Gene3D" id="3.30.870.10">
    <property type="entry name" value="Endonuclease Chain A"/>
    <property type="match status" value="1"/>
</dbReference>
<dbReference type="EMBL" id="PQVG01000002">
    <property type="protein sequence ID" value="POY40619.1"/>
    <property type="molecule type" value="Genomic_DNA"/>
</dbReference>
<dbReference type="Pfam" id="PF13181">
    <property type="entry name" value="TPR_8"/>
    <property type="match status" value="1"/>
</dbReference>
<evidence type="ECO:0000256" key="7">
    <source>
        <dbReference type="PROSITE-ProRule" id="PRU00339"/>
    </source>
</evidence>
<dbReference type="InterPro" id="IPR011990">
    <property type="entry name" value="TPR-like_helical_dom_sf"/>
</dbReference>
<dbReference type="InterPro" id="IPR019734">
    <property type="entry name" value="TPR_rpt"/>
</dbReference>
<comment type="caution">
    <text evidence="9">The sequence shown here is derived from an EMBL/GenBank/DDBJ whole genome shotgun (WGS) entry which is preliminary data.</text>
</comment>